<evidence type="ECO:0000313" key="7">
    <source>
        <dbReference type="Proteomes" id="UP000616885"/>
    </source>
</evidence>
<name>A0A8H7NCL7_BIOOC</name>
<feature type="domain" description="Carrier" evidence="5">
    <location>
        <begin position="2996"/>
        <end position="3074"/>
    </location>
</feature>
<dbReference type="GO" id="GO:0031177">
    <property type="term" value="F:phosphopantetheine binding"/>
    <property type="evidence" value="ECO:0007669"/>
    <property type="project" value="InterPro"/>
</dbReference>
<dbReference type="PROSITE" id="PS00012">
    <property type="entry name" value="PHOSPHOPANTETHEINE"/>
    <property type="match status" value="6"/>
</dbReference>
<dbReference type="Gene3D" id="3.30.559.30">
    <property type="entry name" value="Nonribosomal peptide synthetase, condensation domain"/>
    <property type="match status" value="8"/>
</dbReference>
<organism evidence="6 7">
    <name type="scientific">Bionectria ochroleuca</name>
    <name type="common">Gliocladium roseum</name>
    <dbReference type="NCBI Taxonomy" id="29856"/>
    <lineage>
        <taxon>Eukaryota</taxon>
        <taxon>Fungi</taxon>
        <taxon>Dikarya</taxon>
        <taxon>Ascomycota</taxon>
        <taxon>Pezizomycotina</taxon>
        <taxon>Sordariomycetes</taxon>
        <taxon>Hypocreomycetidae</taxon>
        <taxon>Hypocreales</taxon>
        <taxon>Bionectriaceae</taxon>
        <taxon>Clonostachys</taxon>
    </lineage>
</organism>
<comment type="caution">
    <text evidence="6">The sequence shown here is derived from an EMBL/GenBank/DDBJ whole genome shotgun (WGS) entry which is preliminary data.</text>
</comment>
<dbReference type="NCBIfam" id="TIGR01733">
    <property type="entry name" value="AA-adenyl-dom"/>
    <property type="match status" value="6"/>
</dbReference>
<comment type="similarity">
    <text evidence="4">Belongs to the NRP synthetase family.</text>
</comment>
<dbReference type="InterPro" id="IPR042099">
    <property type="entry name" value="ANL_N_sf"/>
</dbReference>
<dbReference type="GO" id="GO:0016874">
    <property type="term" value="F:ligase activity"/>
    <property type="evidence" value="ECO:0007669"/>
    <property type="project" value="UniProtKB-KW"/>
</dbReference>
<evidence type="ECO:0000313" key="6">
    <source>
        <dbReference type="EMBL" id="KAF9753173.1"/>
    </source>
</evidence>
<evidence type="ECO:0000256" key="4">
    <source>
        <dbReference type="ARBA" id="ARBA00029454"/>
    </source>
</evidence>
<evidence type="ECO:0000256" key="3">
    <source>
        <dbReference type="ARBA" id="ARBA00022598"/>
    </source>
</evidence>
<feature type="domain" description="Carrier" evidence="5">
    <location>
        <begin position="7302"/>
        <end position="7378"/>
    </location>
</feature>
<dbReference type="InterPro" id="IPR020845">
    <property type="entry name" value="AMP-binding_CS"/>
</dbReference>
<keyword evidence="3" id="KW-0436">Ligase</keyword>
<feature type="domain" description="Carrier" evidence="5">
    <location>
        <begin position="4058"/>
        <end position="4134"/>
    </location>
</feature>
<dbReference type="Pfam" id="PF00550">
    <property type="entry name" value="PP-binding"/>
    <property type="match status" value="7"/>
</dbReference>
<dbReference type="Proteomes" id="UP000616885">
    <property type="component" value="Unassembled WGS sequence"/>
</dbReference>
<accession>A0A8H7NCL7</accession>
<dbReference type="InterPro" id="IPR020806">
    <property type="entry name" value="PKS_PP-bd"/>
</dbReference>
<evidence type="ECO:0000256" key="1">
    <source>
        <dbReference type="ARBA" id="ARBA00022450"/>
    </source>
</evidence>
<dbReference type="InterPro" id="IPR023213">
    <property type="entry name" value="CAT-like_dom_sf"/>
</dbReference>
<keyword evidence="1" id="KW-0596">Phosphopantetheine</keyword>
<dbReference type="SUPFAM" id="SSF47336">
    <property type="entry name" value="ACP-like"/>
    <property type="match status" value="7"/>
</dbReference>
<protein>
    <recommendedName>
        <fullName evidence="5">Carrier domain-containing protein</fullName>
    </recommendedName>
</protein>
<dbReference type="EMBL" id="JADCTT010000004">
    <property type="protein sequence ID" value="KAF9753173.1"/>
    <property type="molecule type" value="Genomic_DNA"/>
</dbReference>
<dbReference type="PANTHER" id="PTHR45527">
    <property type="entry name" value="NONRIBOSOMAL PEPTIDE SYNTHETASE"/>
    <property type="match status" value="1"/>
</dbReference>
<dbReference type="SMART" id="SM00823">
    <property type="entry name" value="PKS_PP"/>
    <property type="match status" value="5"/>
</dbReference>
<feature type="domain" description="Carrier" evidence="5">
    <location>
        <begin position="837"/>
        <end position="913"/>
    </location>
</feature>
<dbReference type="GO" id="GO:0043041">
    <property type="term" value="P:amino acid activation for nonribosomal peptide biosynthetic process"/>
    <property type="evidence" value="ECO:0007669"/>
    <property type="project" value="TreeGrafter"/>
</dbReference>
<dbReference type="PROSITE" id="PS50075">
    <property type="entry name" value="CARRIER"/>
    <property type="match status" value="7"/>
</dbReference>
<dbReference type="FunFam" id="3.30.559.30:FF:000003">
    <property type="entry name" value="Nonribosomal peptide synthase SidD"/>
    <property type="match status" value="6"/>
</dbReference>
<sequence length="7837" mass="867170">MDGWSLQITFRTLYEHYWEGASSPLTSYARFIKHTLDLKGDAAAAFWSNQLEGASRSTFPSSTADSSLKPTFKFKHHQIATPETRHGSATTATVLRAAWSIVVARHSNTNDVCFGATLSGRNAALEGLQNMPGPAIATIPVRVKLDQSTLAKQFLDDVQMQATEMTAYEQFGLQKIARVSSDARDACQFTTLMVIRPKPFLEEASDYTILEIGEATNITEEEMVNYFNYPLVLEADLMKGHIKVRLCYDIRVLSTELVDAIGEQLELVVTQLFAKPSTPIGAINLVGESDMQHALTHQNMKPSTNRLIHEMIREQIANTPDLPAITSWDGDMKYQELGYYAERLASHLKTLGVGPEVFVPICFPKSMWAVVSMIAVNMAGGAFVPLDFNSPAARLKTILADTNSKIVLASPSCEELANALEVDVILVDETFIRALPDPEELPVRSSATYQNASFVMFTSGSTGKPKGMVFEHRNTCSTSNSHGAIQGWGPGTRVFTYSAYTFDIGVIDIMVSLSRGACLCIPSEWQRYNDIHGAINKMQANWTFFTPTLARLVSPARIPTIQNVGLGGENVTKQVVDNWKGHATLHNLYGPAEASICGWIADVGLISKPSNIGIPSSCAWWIVNPESPRQLVPIGCVGELMIQGPMMARGYIGADEKAQKAWLHNVDWLPGDMPKKAYLTGDLVRRLADGTFEYLGRKDDQVKHYGQRVELGEIESHIEDALPSNMNAITDFIREETGSNTLAALVWYNTGPSADPPSLQLAEVVTDEMRDTMAKLQTHLSRALPSYMLPSLYLFFTGTPDKMASGKIDRKKLRALARSTTTKDKLRFANGEKAFEEPVTEMEFKIRDLWAQILSINATDIGRHDSFLRVGGDSVSAIKLVSAANEIGIALTVEMIFKDPRLSAIAGGSSNVDKALYDTKPFELLAPQGIENILSSIQKQCNLSDRSVIEDVFPCTKMQEGLLALASRNSGSYTARQILQLSPDVDLTVFKLACEATVELCGNLRTKIVQVDGNSYQAVLNEPLMWHNTDNLPLNEYLDLARGIKMGYGIPLSYFAIVEEDDKNRFFVWTGHHAIYDGWCIQIVLHTLSEVYHGLTVSKPLPFSHFVKFVNDIDNEGASEYWRSQLQDAQPASFPPRGHNDTNGNRYFSTTVPCPPSADNSITKATLIRAAWAIVLARHSNTDDICFGATVSGRQAPVPGIESLSGPTIATVPVRIQLDKDMNANSYLQSIQSQAIDMTRYEQYGLQNISKLDAEMKDLCDFSSLFVIQPARQYVDSDDDSLFVPLQETKITIEESLDGFSDYPLICQVMLGDDSVGLEYSYKTGLVHESQLVAISHQLSHVIEQLSSQTGTMLSDISVTGQWDLLQAEAWNKAPLASDLCAHELISQHAKTRPTAEAIYSSEVSLSFLELHDLSTRFSKHLSSLGVGPDTAVPFCYEKSPWVVIAMVAIMKAGGYFIPLDPQQPVDRLKELVNDVGAKHIIMSPETLSVCRGLAPTLIELSQQTIHQLPKTQGGSSEDVNVSPRNVAYLLFTSGSTGKPKGLMVEHAAISAAAVHGHGKEYGYDHSTRMLQFSHYVFDASITEIICLLIRGGTVCVPNELERLQGTVEFMNKARVNMTLLTPSFAKTLSPASLPNLKRLILGGEPVTRDVIDKWFDHVDVLNAYGPAETCVCSNVYHFQSKDDVPGIIGFGANTTCWIVDPTNHQQLAPIGSVGELLLQGYVARGYINNETQTSKVFFDTVPWLGPSKPSDGTRFYLTGDLVRYQPDGTLEILGRKDTQIKLRGQRIEPGEIEYAIKKLRPELDHIAVDIVKTDLGDSLVAFFPQPSLEADSTEFFGTLNSEEQTSIRQLSSDLSSTLPRYMVPSHFLPVKSMPFINAMKLDRKKLRQMATTLTSEELSSFTLQHTKAAPTTELEFKLRDIWAKVLNIRADRIGKSDSFLQIGGDSISAIHLVSQAQTEGIGLSVLDIFKDSRLETMASYCSALDSITTDDKINPFGLLSDELADIEKTKAAIRKACALKEEQTVEDAYPCTPLQEGLIALSVKQPGSYIAKNAFNLSADVNIEKFKTAWERVVTLCANLRTRIVEANGKHIQAIIEHDFEWDTFHPSDLSKALELSTQVSMGYGSRLSRYSIGQNPHNNQYYFIWLCHHAVFDGWTMSVVMDLLYRSYYDQELPSIRPYANFISYVMDMDLAATQEYWKKSLLGAQKTAFPPNKSSQKPGPSRSFTQSIQFPKSTATSITKATVLRAAWAIVLSRYCETNDVTFAATVSGRNAPVVGLESTPGTVISTIPVRVQLDGDQTVKAFLQSIQSQASDMIPYEQFGLQNISKLGTDAKEACDFSSLMVVQPVQQMGLAGTVNDQLLLPAVTTIEGNERSLQGYFSYPLVIQGALSDLGAELFLTYDSGLLQERQVFGLSEQLAQVVQQLTNPHDVKLGNLSMTSSWDIQEAKRFNLNRTPRIIDNCIHKVIEAQAMDQPRAPAIHAWDHQLTYDELNGYANQLAHHLIQTLGIKAGDVVHVCFDKSAWYYVSILAINKAGAVWSPLDPAHPTQRKQYLVGRTGSGLILASEHLQTSCTDLVPNVLAITADFMLRLPHDATVCPNIETSPDDIAYILFTSGSTGVPKGFVMSHRALCTSQAALSGKLGLNQRIRMLQFASYVFDFSIGEIFHCLGSGGCLCVPSEDDRLNNISRFICDANINCAYLTPSFARTINPEQVPSLEMLVFGGEAVTKDVFDQWFGKVRLLNAYGPGEASTISTVYEYQSSDDSAGNIGTPIGCMCWIVDPQDSSRLAPVGTAGELIIQGPGLLSHYLGDPERTRDSVIEQVHEWAHDRHKPYMGRAFRSGDLCFYRADGNIEFASRKDTQVKIRGLRVELGEIEHHILSLLEGVSQVVADVVRSGDSSNVVAYFSFSDSNKGDSMDLFSEITPELSSKLTKLVGELKLVLPSYEVPSIFIPCNYIPVNTSSKLDRKILKERTDLLDREKLHHYSLVSSSKRPTETEMEARLQAVWASVLGLSKEAIGRDDSFLQIGGDSISAIHAVAAAREAGIETAVNHIFKDPRLFVDENDKHSISQPFDMIPTQLHEVEWAKEARNLCRLQPDEVIENAMPVTAFQEGLMALAVKQPGSYIGQWIYKIPDNIDIPRFRAAWERTVRICSNMRTRIISISQTILQVIIKDDFTWEQTEGLILSEYIEKLSNMEMTLGTRLNRWALIEEPSGNNYFVLAAHHSTYDGWTMRLLLRTVVEAYTQADIVGPKSFDRFVKYTQSLDQGASKRYWLDQLKDASRATFPKFSQNKSEDSEAQVINKSIALPPSSHTSITKATIMRAAWSLILAQYCDTDDVCFGTSVSGRQAPVSDITEIAGPVVATVPVRVRIDRQTSVSDFLQAVQLQATDMIAHEQFGLQNILKLDDTIRDACAFSSLLVIQPYEKMAEMGSESGAILVPYAQDGQSQSMDGYFSFPLVVQTLISDQHIELNLTYESAALSERTMTGLANQLEHIIRSLAAETTKSLQDLSMASPWDHQQVTDYNHEIAEVIDSTFHELVTEQARTRPDSIAIQTSEVALTYQELDELSDKLAAHLTTTYAVSRGDFVHICFEKSAWHFVSLLAINKAGAAWVPLDPSHPLERQKQVVSQTKAKLIFTSALHEDLGARLVGEVVVVTAEFLNSLAASDSFQAASSPGDACYALFTSGSTGTPKGFVMEHRAVCTSQRAIGNRLGLTPEVNMLQFAAFVFDLSIGEIIGPLITGATICIPSDEVRMSTQSLVDFISEHRVNWSYLTPSFARTIKPDSVPSLELLLFAGEAVPRDVFETWVTKVRLINGWGPAETCCFSTLHEWTSADESPLTLGRPVGGLCWVVKADDPQKLAPIGTLGEVVIQGPTLLREYLADPKKTSETTFTDVPRWAYSGDEHWGRFYKSGDLCFYNSDGLLEFATRKDTQVKIRGLRVELVAVDVLKTDVGTSLVSYICFSSQSRISQQSNDYRDLFASIGSTLHSELSAMVSRLQIVLPRYMIPTFFVPCNYMPFITSSKLDRKTLRAEVGKLDQAQIHEYALQSGEKEAPQTAMEVEMQKLWSTVLNLPTESIGRGDSFLALGGDSITAINLMTAAREQGIEISVNDIFRDPRLLSVSLVANTSAEPLEKSTDIQPFDLLSPEERSMVHSGALQAQCGLSESSVIEDSFPCSALQEGLIALSVKQTGSYITKYVLKVPEHVDLAQFRVAWDQTVQLCTNLRTRIVSSNNRSLQVIFKGEVAWEFTEGLGLNDFLKTTQSYEMTFGSQLSRHAMITEHGQTYFVWITHHSIVDGWCLQLIFRTLHECYWGQPHNSLAPYAGFIKHVRNLDLEQASAFWANQLEGASRPSFPAKSSSDEPNFKFLDHNISTPSMVGSSVTKATVLRAGWSVVLSQHCNIDDICFGATLSGRNAAVDGLQNMPGPAIATIPIRIKIDHAASVASFLQDVQAQSTEMTSWEQFGLQNIARVSKDARDACDFTTLMVIQPKQHLDTDNKGVIIDGNEGVKTTEQEMVNYFNYPLVLVSSLYKDHIHLVEALAHQLDHVMQQLFSKSTQLEPMSQLSLVGPWDLEHALRHQNMKPSTDRCIHEMIRDQIKKTPDLPALTSWDGDMTYAELGQHCERLANYLLSLGIGPEVFVPICFNKSIWAVVSMIAVNMAGGAFVPLDPSSPVARLKGILSDTNSTMMLASPECFDTAKALDIPVHTIDHEAIMKLPEPISAIQSPVTFTNASFVMFTSGSTGKPKGMIFEHRNISSTSNSHGVIQKWGPGTRVFTYSAYTFDIGVIDVMVSLSRGACLCIPSEWQRYNDIHGAINSMKANWSFFTPTLAGLVKPSEIPTIKNVGLGGENVTKQVVDNWRGHATLHNLYGPAEASICGWIADVGIVSRPSNIGVPSSCAWWVVNPEDHTQLVPVGCIGELMIQGPMLARGYIGDANSSVWLHDVEWVPGTASKKAYVTGDLVRRLEDGTFEYLGRKDTQIKLHGQRVELGEIESRLEVVLPQNMACVVDTIINEEAQTNTLVALLWYTRGETSEAPQLELVDNVSDEMRALISEIDSSLSLSLATYMVPSMYLIFQGMPERKSSGKIDRRKLRALAHDAPAKEKLKFAPGGGEAGAHEPVTAREYELRDLWAQVLNINANDIGRHDSFLRAGGDSISAIRLVTLAREKGLSLDVGSIFKDPRLSPMAAACGVIVDAAPPPPCEPFSLIPADRRIDIMSEAVIQCGIQNQTQIEDMFPCTQLQDGLLALTVKQPGSYIARHAFRLANTVDISRFERALRETANICVNLRTRVIKCQDMAFQVVIKDDVEWDGIHTGMNATGLMRASKKINMTYGSKLNQFSLAQDKSGKWYFLWLTHHSVFDGWSLGIILDTLKRAYEGSALPIISPYVNFIAYTRSIDESAARAFWGQQLQDARRAPFPSQRANAVSSDDSITGVLTKSLPFTQSARTSITRATVLRAAWAILLARYCGTDDVTFGATVSGRNAPVIGIEDIPGAMIATLPIRVRLDFQKSIKAFLEDVQLQSSDMIAFEQFGLQNISKISHDAKEACGFSSLIVIQPGQQKSPVDVAPDTEDLLASAGSEEDLVENSLQGYFNYPLVMQCALHEDKVELYFFYETSYLQKAEMDGMAHQFEQVVSELLSEDNLRHLSEVSIASPWDISTAIDRNQTPDVVEDCLHNIISSNAIERPESPAVYAWDGELTYAQLDATSNRLAQYLVDEFNVMVGDVIHVCLDKSLWYIIAILAINKAGAAFSPIDPSHPLQRKQQIVEQTQAKIMLVSPKYMQDAAQVIEHVIPLDAMLDARLTPVTKSPSTGVSPTDVAYVLFTSGSTGRPKGFLIEHQSICTSQRALAARVGHGPETRVLQFANVIFDFSIGEIFQALTSGGCICIPSEEMRYNNIQEFIRQAEVNCAMLSPSFIRTLRPEEVPCIKALFFAGEAVPQELFDEWFGKVRLFNVWGPGEAAFACSVYEYRSKYDSPATIGESFGASCWIVDPDDPTQLAPIGTVGEILIQGATVLREYLGDPVKTQASTLSHAPTWAASKEVGVPSRFFKSGDLAMYNAEGQIEFVTRKDTQVKIRGLRVELGEVGHHILALLDGVKQVVVDVLRTEEVPKLVAYLAFSDSKRTMTESDELFSAITSEIESKLVEMRGRLELIVPNYMIPSTFIPCNFIPISSSSKLDRKMLIHKTTGLTREQIHHYSLVDAVKRAPETAMEIRLQSMWSTVLKLPIESIGRDDSFLQIGGDSILAIQLVSLARESGVSFKVKDIFDDSRLSTLAAKATEIDGDIVEDTIEPFELISHDQRELVLSNIIREKCALSADQQVIDAYPCTSIQEGMVALAEKQPGSHMAKYIYRLADDVDVNRFKAAWEKTVQFCSNLRTRIVQLNGKAIQLVLDNESEWDSPDKKDVSSSIKSMSQPPMGFGSRLSRHGLVSKNNVHYFTWVIHHSIYDGWSSQLILRTLFALYENSQPASLYPYSGFIKYTMSVGEDASREYWAGQLQDSKRSSWPPIVPRSGVRTDNPTRVVERTIHFPKTTSTSITKATIVRAAWAIVLAKYSETSDICFGTSVSGRQAPVAHLGDMPGPAIATVPVRIKIDGQQSIYNHLKQVQNQAIDMVPYEQYGLQNISKLGRDAEEACGFSSLLVVQPTQQLASIGGQAYSILGAADDADNMSMEDSMEGYFTYPLVFQGRISEDAAELIAIYDSDILSEMRILAMINHYNFVVQQLITESDKTVGSIHLAADWDMQKSIEWNSHPTEVVDRCFHEMFEERAAIQPEAMAIDCWDGKLTYDQLNNAANRLAHHLLRTYDVKSQDLIHVCFEKSAWYYVSILAINKAGAAWVPLDPAHPEERKRQVTKQTEAKLALSSPQSSHLVLPLVATVVEVSSQLDQEILNSPQRSDQNPGVAVSPSDVAYVLFTSGSTGTPKGYINEHRSLCTSQTNIPRSLGIPATARTLQFASYVVDFAIAELASTLLHGGCLCVPDDETRMDGLVKFINDTNVNWVFLTPSFFQTMRPDQLPNLEVVVLAGEAVSQDLLDAWFGKVRLVNLWGPGEVIVGTTWHEYTSTKDIPTNIGRPVCGHTWLVDPEDASKLAPIGTIGEIVIQTPTMLREYLKNPEKTKEAIITDLPSWVPRRTEPSWDRIYKTGDLAYYTADGCLDFVSRKDTQVKIRGLRVELGEVEYHIRETLPDVRQVAVDVFKTDISVNLVAYFSYSDTMRPQVAADVFLPLDSKLREAIAELAGKLDVVLPAYEVPTMYIPCAYMPANASEKLDRIALKSLTSDLSQDQLTMYSLSSTEKRAPETDMERNLQLMWSQLLRVPPDQIGRDDSFLRIGGDSILAIQLASMAQEQGIRITVANIFKDSRLSALANAAANGAEYAATDVKPFSMLPSEVSATDVSVEIQKQGGLPNLPELEDAFPTYSYQNSMMDLTHKLAGAYVTKRVWRLPSHVDVQRFKDAWDRTVQYFPNLRTRILLVDGSEIQAVVKGKQDWEDSKGLGVRDFIHESGIAFNMGRGSCLSRYAIIEEAGETFFVWIQHHTIMDGWSLNMLLAGVHAMYHGTMPAPINSFANFVQYANGIDQDAAASYWKNTLEGVKQVTWPKPITSETRLRGVTDTKTRTIRIPESLDSSLTLGTVVLGAWGFALRHFDNKDDICFTRTSSGRQAPVHGIDTTPGFCTQAVPTRIRFNKDQTILSLLTDLQNQCSESVPFEHFGTKKIAQILPEAAPALLQSSSLIIPQPVRASGTGEETSAASLLAPALDKWAVDDILDGFRLVPLCSNFFLKEDTVDIVSNYNREVISSTEIETLYDYLEAIIVGICSHSDLTVGNLLERLNLE</sequence>
<dbReference type="InterPro" id="IPR009081">
    <property type="entry name" value="PP-bd_ACP"/>
</dbReference>
<dbReference type="InterPro" id="IPR045851">
    <property type="entry name" value="AMP-bd_C_sf"/>
</dbReference>
<feature type="domain" description="Carrier" evidence="5">
    <location>
        <begin position="6212"/>
        <end position="6288"/>
    </location>
</feature>
<dbReference type="PROSITE" id="PS00455">
    <property type="entry name" value="AMP_BINDING"/>
    <property type="match status" value="6"/>
</dbReference>
<dbReference type="Gene3D" id="3.30.559.10">
    <property type="entry name" value="Chloramphenicol acetyltransferase-like domain"/>
    <property type="match status" value="8"/>
</dbReference>
<dbReference type="InterPro" id="IPR006162">
    <property type="entry name" value="Ppantetheine_attach_site"/>
</dbReference>
<feature type="domain" description="Carrier" evidence="5">
    <location>
        <begin position="1910"/>
        <end position="1986"/>
    </location>
</feature>
<dbReference type="NCBIfam" id="NF003417">
    <property type="entry name" value="PRK04813.1"/>
    <property type="match status" value="7"/>
</dbReference>
<dbReference type="Pfam" id="PF00501">
    <property type="entry name" value="AMP-binding"/>
    <property type="match status" value="7"/>
</dbReference>
<dbReference type="Gene3D" id="3.40.50.12780">
    <property type="entry name" value="N-terminal domain of ligase-like"/>
    <property type="match status" value="7"/>
</dbReference>
<dbReference type="InterPro" id="IPR010071">
    <property type="entry name" value="AA_adenyl_dom"/>
</dbReference>
<dbReference type="FunFam" id="3.30.300.30:FF:000015">
    <property type="entry name" value="Nonribosomal peptide synthase SidD"/>
    <property type="match status" value="7"/>
</dbReference>
<dbReference type="PANTHER" id="PTHR45527:SF1">
    <property type="entry name" value="FATTY ACID SYNTHASE"/>
    <property type="match status" value="1"/>
</dbReference>
<keyword evidence="2" id="KW-0597">Phosphoprotein</keyword>
<dbReference type="GO" id="GO:0044550">
    <property type="term" value="P:secondary metabolite biosynthetic process"/>
    <property type="evidence" value="ECO:0007669"/>
    <property type="project" value="TreeGrafter"/>
</dbReference>
<reference evidence="6" key="1">
    <citation type="submission" date="2020-10" db="EMBL/GenBank/DDBJ databases">
        <title>High-Quality Genome Resource of Clonostachys rosea strain S41 by Oxford Nanopore Long-Read Sequencing.</title>
        <authorList>
            <person name="Wang H."/>
        </authorList>
    </citation>
    <scope>NUCLEOTIDE SEQUENCE</scope>
    <source>
        <strain evidence="6">S41</strain>
    </source>
</reference>
<evidence type="ECO:0000256" key="2">
    <source>
        <dbReference type="ARBA" id="ARBA00022553"/>
    </source>
</evidence>
<feature type="domain" description="Carrier" evidence="5">
    <location>
        <begin position="5123"/>
        <end position="5202"/>
    </location>
</feature>
<dbReference type="FunFam" id="1.10.1200.10:FF:000005">
    <property type="entry name" value="Nonribosomal peptide synthetase 1"/>
    <property type="match status" value="4"/>
</dbReference>
<gene>
    <name evidence="6" type="ORF">IM811_011931</name>
</gene>
<evidence type="ECO:0000259" key="5">
    <source>
        <dbReference type="PROSITE" id="PS50075"/>
    </source>
</evidence>
<dbReference type="Gene3D" id="3.30.300.30">
    <property type="match status" value="7"/>
</dbReference>
<dbReference type="InterPro" id="IPR000873">
    <property type="entry name" value="AMP-dep_synth/lig_dom"/>
</dbReference>
<dbReference type="SUPFAM" id="SSF56801">
    <property type="entry name" value="Acetyl-CoA synthetase-like"/>
    <property type="match status" value="7"/>
</dbReference>
<dbReference type="GO" id="GO:0005737">
    <property type="term" value="C:cytoplasm"/>
    <property type="evidence" value="ECO:0007669"/>
    <property type="project" value="TreeGrafter"/>
</dbReference>
<dbReference type="Gene3D" id="1.10.1200.10">
    <property type="entry name" value="ACP-like"/>
    <property type="match status" value="7"/>
</dbReference>
<dbReference type="InterPro" id="IPR001242">
    <property type="entry name" value="Condensation_dom"/>
</dbReference>
<proteinExistence type="inferred from homology"/>
<dbReference type="CDD" id="cd19545">
    <property type="entry name" value="FUM14_C_NRPS-like"/>
    <property type="match status" value="6"/>
</dbReference>
<dbReference type="Pfam" id="PF00668">
    <property type="entry name" value="Condensation"/>
    <property type="match status" value="8"/>
</dbReference>
<dbReference type="InterPro" id="IPR036736">
    <property type="entry name" value="ACP-like_sf"/>
</dbReference>
<dbReference type="CDD" id="cd05918">
    <property type="entry name" value="A_NRPS_SidN3_like"/>
    <property type="match status" value="7"/>
</dbReference>
<dbReference type="SUPFAM" id="SSF52777">
    <property type="entry name" value="CoA-dependent acyltransferases"/>
    <property type="match status" value="15"/>
</dbReference>